<evidence type="ECO:0000313" key="2">
    <source>
        <dbReference type="EMBL" id="MFC0845138.1"/>
    </source>
</evidence>
<feature type="compositionally biased region" description="Basic and acidic residues" evidence="1">
    <location>
        <begin position="34"/>
        <end position="43"/>
    </location>
</feature>
<dbReference type="RefSeq" id="WP_394319808.1">
    <property type="nucleotide sequence ID" value="NZ_JBHMQV010000009.1"/>
</dbReference>
<organism evidence="2 3">
    <name type="scientific">Streptomyces noboritoensis</name>
    <dbReference type="NCBI Taxonomy" id="67337"/>
    <lineage>
        <taxon>Bacteria</taxon>
        <taxon>Bacillati</taxon>
        <taxon>Actinomycetota</taxon>
        <taxon>Actinomycetes</taxon>
        <taxon>Kitasatosporales</taxon>
        <taxon>Streptomycetaceae</taxon>
        <taxon>Streptomyces</taxon>
    </lineage>
</organism>
<evidence type="ECO:0000256" key="1">
    <source>
        <dbReference type="SAM" id="MobiDB-lite"/>
    </source>
</evidence>
<dbReference type="EMBL" id="JBHMQV010000009">
    <property type="protein sequence ID" value="MFC0845138.1"/>
    <property type="molecule type" value="Genomic_DNA"/>
</dbReference>
<keyword evidence="3" id="KW-1185">Reference proteome</keyword>
<proteinExistence type="predicted"/>
<gene>
    <name evidence="2" type="ORF">ACFH04_15655</name>
</gene>
<sequence length="93" mass="9783">MELVPLPGRALVPELVPLPGRAVGRGLSTAPPDGEDRGERGALRVDAAGCRSAGADLTDRGERLPGRLTPCRAVPGRPGFPMGFPSFLTFRHI</sequence>
<accession>A0ABV6TIA1</accession>
<dbReference type="Proteomes" id="UP001589887">
    <property type="component" value="Unassembled WGS sequence"/>
</dbReference>
<evidence type="ECO:0000313" key="3">
    <source>
        <dbReference type="Proteomes" id="UP001589887"/>
    </source>
</evidence>
<comment type="caution">
    <text evidence="2">The sequence shown here is derived from an EMBL/GenBank/DDBJ whole genome shotgun (WGS) entry which is preliminary data.</text>
</comment>
<feature type="region of interest" description="Disordered" evidence="1">
    <location>
        <begin position="21"/>
        <end position="45"/>
    </location>
</feature>
<reference evidence="2 3" key="1">
    <citation type="submission" date="2024-09" db="EMBL/GenBank/DDBJ databases">
        <authorList>
            <person name="Sun Q."/>
            <person name="Mori K."/>
        </authorList>
    </citation>
    <scope>NUCLEOTIDE SEQUENCE [LARGE SCALE GENOMIC DNA]</scope>
    <source>
        <strain evidence="2 3">JCM 4557</strain>
    </source>
</reference>
<name>A0ABV6TIA1_9ACTN</name>
<protein>
    <submittedName>
        <fullName evidence="2">Uncharacterized protein</fullName>
    </submittedName>
</protein>